<protein>
    <submittedName>
        <fullName evidence="1">Uncharacterized protein</fullName>
    </submittedName>
</protein>
<evidence type="ECO:0000313" key="1">
    <source>
        <dbReference type="EMBL" id="MFA0812676.1"/>
    </source>
</evidence>
<gene>
    <name evidence="1" type="ORF">ACCI49_17315</name>
</gene>
<dbReference type="EMBL" id="JBGMEK010000050">
    <property type="protein sequence ID" value="MFA0812676.1"/>
    <property type="molecule type" value="Genomic_DNA"/>
</dbReference>
<keyword evidence="2" id="KW-1185">Reference proteome</keyword>
<proteinExistence type="predicted"/>
<accession>A0ABV4P3H1</accession>
<organism evidence="1 2">
    <name type="scientific">Microbulbifer epialgicus</name>
    <dbReference type="NCBI Taxonomy" id="393907"/>
    <lineage>
        <taxon>Bacteria</taxon>
        <taxon>Pseudomonadati</taxon>
        <taxon>Pseudomonadota</taxon>
        <taxon>Gammaproteobacteria</taxon>
        <taxon>Cellvibrionales</taxon>
        <taxon>Microbulbiferaceae</taxon>
        <taxon>Microbulbifer</taxon>
    </lineage>
</organism>
<dbReference type="RefSeq" id="WP_371840379.1">
    <property type="nucleotide sequence ID" value="NZ_JBGMEK010000050.1"/>
</dbReference>
<dbReference type="Proteomes" id="UP001569428">
    <property type="component" value="Unassembled WGS sequence"/>
</dbReference>
<evidence type="ECO:0000313" key="2">
    <source>
        <dbReference type="Proteomes" id="UP001569428"/>
    </source>
</evidence>
<comment type="caution">
    <text evidence="1">The sequence shown here is derived from an EMBL/GenBank/DDBJ whole genome shotgun (WGS) entry which is preliminary data.</text>
</comment>
<reference evidence="1 2" key="1">
    <citation type="submission" date="2024-08" db="EMBL/GenBank/DDBJ databases">
        <authorList>
            <person name="Ishaq N."/>
        </authorList>
    </citation>
    <scope>NUCLEOTIDE SEQUENCE [LARGE SCALE GENOMIC DNA]</scope>
    <source>
        <strain evidence="1 2">DSM 18651</strain>
    </source>
</reference>
<sequence length="139" mass="15072">MKVDVSIDTSAFDSASTELQRQLPYAGSVALNNVAFRIRGEERSAMGRVFMNPVRLTLNSVLIGKATKRSGRAKVYIRDHATKGTAPSKYLAPAVFGTDRNVKRFERALFYAGLLPPGMYVVPGEGAKLNKHGNITAGT</sequence>
<name>A0ABV4P3H1_9GAMM</name>